<proteinExistence type="predicted"/>
<evidence type="ECO:0000256" key="1">
    <source>
        <dbReference type="SAM" id="MobiDB-lite"/>
    </source>
</evidence>
<keyword evidence="5" id="KW-1185">Reference proteome</keyword>
<protein>
    <recommendedName>
        <fullName evidence="3">DUF4189 domain-containing protein</fullName>
    </recommendedName>
</protein>
<dbReference type="Pfam" id="PF13827">
    <property type="entry name" value="DUF4189"/>
    <property type="match status" value="1"/>
</dbReference>
<evidence type="ECO:0000256" key="2">
    <source>
        <dbReference type="SAM" id="SignalP"/>
    </source>
</evidence>
<dbReference type="EMBL" id="AP014946">
    <property type="protein sequence ID" value="BAT59039.1"/>
    <property type="molecule type" value="Genomic_DNA"/>
</dbReference>
<accession>A0A0S3PSX4</accession>
<name>A0A0S3PSX4_9BRAD</name>
<dbReference type="InterPro" id="IPR025240">
    <property type="entry name" value="DUF4189"/>
</dbReference>
<sequence>MRLSRMMFAAALLAAASLSAQAQSIQPHGSGGGSQGMPDPSAAQLQPGPGQQGGPGSQAPGGQRPALQSGPSGGTQYFGAIAFTADGSYSTTWQQPSAEAAEAKVLRECAKFGRGACEAKSFPGNLCIGLANYRGGRWRLAFTAGGTTTPQAQQAALDACNADNRVRSRRGCTLRIAFCGDGR</sequence>
<organism evidence="4 5">
    <name type="scientific">Variibacter gotjawalensis</name>
    <dbReference type="NCBI Taxonomy" id="1333996"/>
    <lineage>
        <taxon>Bacteria</taxon>
        <taxon>Pseudomonadati</taxon>
        <taxon>Pseudomonadota</taxon>
        <taxon>Alphaproteobacteria</taxon>
        <taxon>Hyphomicrobiales</taxon>
        <taxon>Nitrobacteraceae</taxon>
        <taxon>Variibacter</taxon>
    </lineage>
</organism>
<dbReference type="RefSeq" id="WP_096353863.1">
    <property type="nucleotide sequence ID" value="NZ_AP014946.1"/>
</dbReference>
<dbReference type="AlphaFoldDB" id="A0A0S3PSX4"/>
<feature type="domain" description="DUF4189" evidence="3">
    <location>
        <begin position="78"/>
        <end position="179"/>
    </location>
</feature>
<feature type="signal peptide" evidence="2">
    <location>
        <begin position="1"/>
        <end position="22"/>
    </location>
</feature>
<feature type="compositionally biased region" description="Low complexity" evidence="1">
    <location>
        <begin position="40"/>
        <end position="49"/>
    </location>
</feature>
<feature type="compositionally biased region" description="Low complexity" evidence="1">
    <location>
        <begin position="57"/>
        <end position="66"/>
    </location>
</feature>
<evidence type="ECO:0000313" key="5">
    <source>
        <dbReference type="Proteomes" id="UP000236884"/>
    </source>
</evidence>
<dbReference type="Proteomes" id="UP000236884">
    <property type="component" value="Chromosome"/>
</dbReference>
<evidence type="ECO:0000313" key="4">
    <source>
        <dbReference type="EMBL" id="BAT59039.1"/>
    </source>
</evidence>
<feature type="chain" id="PRO_5006615531" description="DUF4189 domain-containing protein" evidence="2">
    <location>
        <begin position="23"/>
        <end position="183"/>
    </location>
</feature>
<keyword evidence="2" id="KW-0732">Signal</keyword>
<evidence type="ECO:0000259" key="3">
    <source>
        <dbReference type="Pfam" id="PF13827"/>
    </source>
</evidence>
<reference evidence="4 5" key="1">
    <citation type="submission" date="2015-08" db="EMBL/GenBank/DDBJ databases">
        <title>Investigation of the bacterial diversity of lava forest soil.</title>
        <authorList>
            <person name="Lee J.S."/>
        </authorList>
    </citation>
    <scope>NUCLEOTIDE SEQUENCE [LARGE SCALE GENOMIC DNA]</scope>
    <source>
        <strain evidence="4 5">GJW-30</strain>
    </source>
</reference>
<dbReference type="OrthoDB" id="8449263at2"/>
<dbReference type="KEGG" id="vgo:GJW-30_1_01568"/>
<gene>
    <name evidence="4" type="ORF">GJW-30_1_01568</name>
</gene>
<feature type="region of interest" description="Disordered" evidence="1">
    <location>
        <begin position="24"/>
        <end position="71"/>
    </location>
</feature>